<comment type="function">
    <text evidence="1">Catalyzes the NAD(+)-dependent oxidative deamination of L-alanine to pyruvate, and the reverse reaction, the reductive amination of pyruvate.</text>
</comment>
<evidence type="ECO:0000313" key="3">
    <source>
        <dbReference type="Proteomes" id="UP000005741"/>
    </source>
</evidence>
<evidence type="ECO:0000313" key="2">
    <source>
        <dbReference type="EMBL" id="EHQ37005.1"/>
    </source>
</evidence>
<dbReference type="EMBL" id="CM001436">
    <property type="protein sequence ID" value="EHQ37005.1"/>
    <property type="molecule type" value="Genomic_DNA"/>
</dbReference>
<reference evidence="2 3" key="1">
    <citation type="submission" date="2011-10" db="EMBL/GenBank/DDBJ databases">
        <title>The Improved High-Quality Draft genome of Methanoplanus limicola DSM 2279.</title>
        <authorList>
            <consortium name="US DOE Joint Genome Institute (JGI-PGF)"/>
            <person name="Lucas S."/>
            <person name="Copeland A."/>
            <person name="Lapidus A."/>
            <person name="Glavina del Rio T."/>
            <person name="Dalin E."/>
            <person name="Tice H."/>
            <person name="Bruce D."/>
            <person name="Goodwin L."/>
            <person name="Pitluck S."/>
            <person name="Peters L."/>
            <person name="Mikhailova N."/>
            <person name="Lu M."/>
            <person name="Kyrpides N."/>
            <person name="Mavromatis K."/>
            <person name="Ivanova N."/>
            <person name="Markowitz V."/>
            <person name="Cheng J.-F."/>
            <person name="Hugenholtz P."/>
            <person name="Woyke T."/>
            <person name="Wu D."/>
            <person name="Wirth R."/>
            <person name="Brambilla E.-M."/>
            <person name="Klenk H.-P."/>
            <person name="Eisen J.A."/>
        </authorList>
    </citation>
    <scope>NUCLEOTIDE SEQUENCE [LARGE SCALE GENOMIC DNA]</scope>
    <source>
        <strain evidence="2 3">DSM 2279</strain>
    </source>
</reference>
<feature type="active site" description="Proton donor/acceptor" evidence="1">
    <location>
        <position position="63"/>
    </location>
</feature>
<keyword evidence="1" id="KW-0520">NAD</keyword>
<dbReference type="RefSeq" id="WP_004079724.1">
    <property type="nucleotide sequence ID" value="NZ_CM001436.1"/>
</dbReference>
<dbReference type="HAMAP" id="MF_00935">
    <property type="entry name" value="AlaDH_arch"/>
    <property type="match status" value="1"/>
</dbReference>
<comment type="catalytic activity">
    <reaction evidence="1">
        <text>L-alanine + NAD(+) + H2O = pyruvate + NH4(+) + NADH + H(+)</text>
        <dbReference type="Rhea" id="RHEA:18405"/>
        <dbReference type="ChEBI" id="CHEBI:15361"/>
        <dbReference type="ChEBI" id="CHEBI:15377"/>
        <dbReference type="ChEBI" id="CHEBI:15378"/>
        <dbReference type="ChEBI" id="CHEBI:28938"/>
        <dbReference type="ChEBI" id="CHEBI:57540"/>
        <dbReference type="ChEBI" id="CHEBI:57945"/>
        <dbReference type="ChEBI" id="CHEBI:57972"/>
        <dbReference type="EC" id="1.4.1.1"/>
    </reaction>
</comment>
<dbReference type="OrthoDB" id="21421at2157"/>
<dbReference type="STRING" id="937775.Metlim_2973"/>
<dbReference type="SUPFAM" id="SSF51735">
    <property type="entry name" value="NAD(P)-binding Rossmann-fold domains"/>
    <property type="match status" value="1"/>
</dbReference>
<dbReference type="InterPro" id="IPR023401">
    <property type="entry name" value="ODC_N"/>
</dbReference>
<dbReference type="GO" id="GO:0051287">
    <property type="term" value="F:NAD binding"/>
    <property type="evidence" value="ECO:0007669"/>
    <property type="project" value="UniProtKB-UniRule"/>
</dbReference>
<feature type="binding site" evidence="1">
    <location>
        <position position="106"/>
    </location>
    <ligand>
        <name>NAD(+)</name>
        <dbReference type="ChEBI" id="CHEBI:57540"/>
    </ligand>
</feature>
<dbReference type="InParanoid" id="H1YYT3"/>
<comment type="caution">
    <text evidence="1">Lacks conserved residue(s) required for the propagation of feature annotation.</text>
</comment>
<keyword evidence="1" id="KW-0547">Nucleotide-binding</keyword>
<dbReference type="PIRSF" id="PIRSF001439">
    <property type="entry name" value="CryM"/>
    <property type="match status" value="1"/>
</dbReference>
<dbReference type="HOGENOM" id="CLU_042088_3_1_2"/>
<keyword evidence="1 2" id="KW-0560">Oxidoreductase</keyword>
<dbReference type="PATRIC" id="fig|937775.9.peg.3325"/>
<gene>
    <name evidence="1" type="primary">ala</name>
    <name evidence="2" type="ORF">Metlim_2973</name>
</gene>
<proteinExistence type="inferred from homology"/>
<dbReference type="GO" id="GO:0005737">
    <property type="term" value="C:cytoplasm"/>
    <property type="evidence" value="ECO:0007669"/>
    <property type="project" value="TreeGrafter"/>
</dbReference>
<dbReference type="GO" id="GO:0000286">
    <property type="term" value="F:alanine dehydrogenase activity"/>
    <property type="evidence" value="ECO:0007669"/>
    <property type="project" value="UniProtKB-UniRule"/>
</dbReference>
<name>H1YYT3_9EURY</name>
<evidence type="ECO:0000256" key="1">
    <source>
        <dbReference type="HAMAP-Rule" id="MF_00935"/>
    </source>
</evidence>
<protein>
    <recommendedName>
        <fullName evidence="1">Alanine dehydrogenase</fullName>
        <shortName evidence="1">AlaDH</shortName>
        <ecNumber evidence="1">1.4.1.1</ecNumber>
    </recommendedName>
</protein>
<dbReference type="FunFam" id="3.40.50.720:FF:000311">
    <property type="entry name" value="Ornithine cyclodeaminase"/>
    <property type="match status" value="1"/>
</dbReference>
<feature type="binding site" evidence="1">
    <location>
        <position position="219"/>
    </location>
    <ligand>
        <name>NAD(+)</name>
        <dbReference type="ChEBI" id="CHEBI:57540"/>
    </ligand>
</feature>
<organism evidence="2 3">
    <name type="scientific">Methanoplanus limicola DSM 2279</name>
    <dbReference type="NCBI Taxonomy" id="937775"/>
    <lineage>
        <taxon>Archaea</taxon>
        <taxon>Methanobacteriati</taxon>
        <taxon>Methanobacteriota</taxon>
        <taxon>Stenosarchaea group</taxon>
        <taxon>Methanomicrobia</taxon>
        <taxon>Methanomicrobiales</taxon>
        <taxon>Methanomicrobiaceae</taxon>
        <taxon>Methanoplanus</taxon>
    </lineage>
</organism>
<dbReference type="InterPro" id="IPR028609">
    <property type="entry name" value="AlaDH_arch-typ"/>
</dbReference>
<dbReference type="Gene3D" id="3.30.1780.10">
    <property type="entry name" value="ornithine cyclodeaminase, domain 1"/>
    <property type="match status" value="1"/>
</dbReference>
<feature type="binding site" evidence="1">
    <location>
        <position position="285"/>
    </location>
    <ligand>
        <name>NAD(+)</name>
        <dbReference type="ChEBI" id="CHEBI:57540"/>
    </ligand>
</feature>
<comment type="similarity">
    <text evidence="1">Belongs to the ornithine cyclodeaminase/mu-crystallin family. Archaeal alanine dehydrogenase subfamily.</text>
</comment>
<dbReference type="Pfam" id="PF02423">
    <property type="entry name" value="OCD_Mu_crystall"/>
    <property type="match status" value="1"/>
</dbReference>
<sequence length="311" mass="33993">MRYYPNPSENADLGLINNAIEEAFSEHGRGNVRMPPKSYIFFDKGDFRTMPAYIPSLNIAGVKVVNVHPNNREHGLPTVMALLILIDPKTGYPYALMNATELTDLRTAAAGAVAAKHLSPKKSVVMGVMGSGNQAKAQIAATAAELEIEELRIWSRDGRNAEKLCELYSRYECRSEKPEKVCDCDLLVTTTPSVKPVVKDEWINKGTHINAIGADAPGKQELEATLLKRATVIVDDYAQALHSGEINIPISSGYYTEKEISGTIGEYVLGKKARRSSDEITIFDSTGLAIQDLAIAKAVIISENTIKLNFP</sequence>
<dbReference type="InterPro" id="IPR003462">
    <property type="entry name" value="ODC_Mu_crystall"/>
</dbReference>
<dbReference type="AlphaFoldDB" id="H1YYT3"/>
<accession>H1YYT3</accession>
<dbReference type="EC" id="1.4.1.1" evidence="1"/>
<keyword evidence="3" id="KW-1185">Reference proteome</keyword>
<dbReference type="InterPro" id="IPR036291">
    <property type="entry name" value="NAD(P)-bd_dom_sf"/>
</dbReference>
<feature type="binding site" evidence="1">
    <location>
        <begin position="133"/>
        <end position="134"/>
    </location>
    <ligand>
        <name>NAD(+)</name>
        <dbReference type="ChEBI" id="CHEBI:57540"/>
    </ligand>
</feature>
<dbReference type="GO" id="GO:0006522">
    <property type="term" value="P:alanine metabolic process"/>
    <property type="evidence" value="ECO:0007669"/>
    <property type="project" value="UniProtKB-UniRule"/>
</dbReference>
<dbReference type="PANTHER" id="PTHR13812">
    <property type="entry name" value="KETIMINE REDUCTASE MU-CRYSTALLIN"/>
    <property type="match status" value="1"/>
</dbReference>
<dbReference type="PANTHER" id="PTHR13812:SF19">
    <property type="entry name" value="KETIMINE REDUCTASE MU-CRYSTALLIN"/>
    <property type="match status" value="1"/>
</dbReference>
<dbReference type="Gene3D" id="3.40.50.720">
    <property type="entry name" value="NAD(P)-binding Rossmann-like Domain"/>
    <property type="match status" value="1"/>
</dbReference>
<feature type="binding site" evidence="1">
    <location>
        <begin position="213"/>
        <end position="215"/>
    </location>
    <ligand>
        <name>NAD(+)</name>
        <dbReference type="ChEBI" id="CHEBI:57540"/>
    </ligand>
</feature>
<dbReference type="Proteomes" id="UP000005741">
    <property type="component" value="Chromosome"/>
</dbReference>